<comment type="caution">
    <text evidence="3">The sequence shown here is derived from an EMBL/GenBank/DDBJ whole genome shotgun (WGS) entry which is preliminary data.</text>
</comment>
<evidence type="ECO:0000256" key="1">
    <source>
        <dbReference type="ARBA" id="ARBA00009437"/>
    </source>
</evidence>
<dbReference type="PANTHER" id="PTHR30537">
    <property type="entry name" value="HTH-TYPE TRANSCRIPTIONAL REGULATOR"/>
    <property type="match status" value="1"/>
</dbReference>
<evidence type="ECO:0000259" key="2">
    <source>
        <dbReference type="Pfam" id="PF03466"/>
    </source>
</evidence>
<protein>
    <submittedName>
        <fullName evidence="3">DNA-binding transcriptional LysR family regulator</fullName>
    </submittedName>
</protein>
<dbReference type="EMBL" id="JACIIQ010000004">
    <property type="protein sequence ID" value="MBB5669901.1"/>
    <property type="molecule type" value="Genomic_DNA"/>
</dbReference>
<evidence type="ECO:0000313" key="3">
    <source>
        <dbReference type="EMBL" id="MBB5669901.1"/>
    </source>
</evidence>
<proteinExistence type="inferred from homology"/>
<dbReference type="FunFam" id="3.40.190.290:FF:000012">
    <property type="entry name" value="Transcriptional regulator, LysR family"/>
    <property type="match status" value="1"/>
</dbReference>
<reference evidence="3" key="1">
    <citation type="submission" date="2020-08" db="EMBL/GenBank/DDBJ databases">
        <title>Studying the diversity of plant-associated saprophytic bacteria and their role in host health and plant-pathogen interactions.</title>
        <authorList>
            <person name="Potnis N."/>
        </authorList>
    </citation>
    <scope>NUCLEOTIDE SEQUENCE</scope>
    <source>
        <strain evidence="3">F21</strain>
    </source>
</reference>
<dbReference type="InterPro" id="IPR005119">
    <property type="entry name" value="LysR_subst-bd"/>
</dbReference>
<accession>A0AB73GVE6</accession>
<dbReference type="Gene3D" id="3.40.190.290">
    <property type="match status" value="1"/>
</dbReference>
<dbReference type="Proteomes" id="UP000528595">
    <property type="component" value="Unassembled WGS sequence"/>
</dbReference>
<gene>
    <name evidence="3" type="ORF">FHR65_001441</name>
</gene>
<dbReference type="PANTHER" id="PTHR30537:SF1">
    <property type="entry name" value="HTH-TYPE TRANSCRIPTIONAL REGULATOR PGRR"/>
    <property type="match status" value="1"/>
</dbReference>
<dbReference type="SUPFAM" id="SSF53850">
    <property type="entry name" value="Periplasmic binding protein-like II"/>
    <property type="match status" value="1"/>
</dbReference>
<dbReference type="GO" id="GO:0006351">
    <property type="term" value="P:DNA-templated transcription"/>
    <property type="evidence" value="ECO:0007669"/>
    <property type="project" value="TreeGrafter"/>
</dbReference>
<keyword evidence="3" id="KW-0238">DNA-binding</keyword>
<dbReference type="InterPro" id="IPR058163">
    <property type="entry name" value="LysR-type_TF_proteobact-type"/>
</dbReference>
<comment type="similarity">
    <text evidence="1">Belongs to the LysR transcriptional regulatory family.</text>
</comment>
<organism evidence="3">
    <name type="scientific">Xanthomonas arboricola</name>
    <dbReference type="NCBI Taxonomy" id="56448"/>
    <lineage>
        <taxon>Bacteria</taxon>
        <taxon>Pseudomonadati</taxon>
        <taxon>Pseudomonadota</taxon>
        <taxon>Gammaproteobacteria</taxon>
        <taxon>Lysobacterales</taxon>
        <taxon>Lysobacteraceae</taxon>
        <taxon>Xanthomonas</taxon>
    </lineage>
</organism>
<feature type="domain" description="LysR substrate-binding" evidence="2">
    <location>
        <begin position="10"/>
        <end position="185"/>
    </location>
</feature>
<dbReference type="CDD" id="cd08474">
    <property type="entry name" value="PBP2_CrgA_like_5"/>
    <property type="match status" value="1"/>
</dbReference>
<dbReference type="GO" id="GO:0003700">
    <property type="term" value="F:DNA-binding transcription factor activity"/>
    <property type="evidence" value="ECO:0007669"/>
    <property type="project" value="TreeGrafter"/>
</dbReference>
<dbReference type="GO" id="GO:0043565">
    <property type="term" value="F:sequence-specific DNA binding"/>
    <property type="evidence" value="ECO:0007669"/>
    <property type="project" value="TreeGrafter"/>
</dbReference>
<sequence>MACALTDFRDKPAGTIRITTAGHAADAYLWPGLSNVLPDYPDLKIEVTVDYGLADIVAERYDIGIRLGDQVAKDMIAVPISPVQRMAVVAVPDYFVHHTIPAAPAELARHNCIGLRLPTHGGLLPWDFEKDGREVKVRVDGQWTFNGSSAILPAALAGGGPAFLPETMALGHIAAGRLRRVLEDWCEPFDGSRLLPQPPPILARNQGSDRCVAARPGALTRPYRSVPARDQAFSVAPHRARARSYDSVGLRTG</sequence>
<name>A0AB73GVE6_9XANT</name>
<dbReference type="Pfam" id="PF03466">
    <property type="entry name" value="LysR_substrate"/>
    <property type="match status" value="1"/>
</dbReference>
<dbReference type="AlphaFoldDB" id="A0AB73GVE6"/>